<dbReference type="PANTHER" id="PTHR30563">
    <property type="entry name" value="DNA RECOMBINATION PROTEIN RMUC"/>
    <property type="match status" value="1"/>
</dbReference>
<evidence type="ECO:0000256" key="1">
    <source>
        <dbReference type="ARBA" id="ARBA00023054"/>
    </source>
</evidence>
<keyword evidence="2" id="KW-0233">DNA recombination</keyword>
<dbReference type="EMBL" id="UINC01014922">
    <property type="protein sequence ID" value="SVA63262.1"/>
    <property type="molecule type" value="Genomic_DNA"/>
</dbReference>
<sequence length="130" mass="14723">MANEPAFKLAVLEDVTIYNKAINKNIVMVTNSTLFATLKTISYMWKQDKANKNAIEIARQAGSLYDKFTSFSEDLLKVGNNINSTKNIYEEAMKKLTEGKDNLVRKSERLRELGAKTSKKIDSKLIDRAD</sequence>
<dbReference type="PANTHER" id="PTHR30563:SF0">
    <property type="entry name" value="DNA RECOMBINATION PROTEIN RMUC"/>
    <property type="match status" value="1"/>
</dbReference>
<organism evidence="4">
    <name type="scientific">marine metagenome</name>
    <dbReference type="NCBI Taxonomy" id="408172"/>
    <lineage>
        <taxon>unclassified sequences</taxon>
        <taxon>metagenomes</taxon>
        <taxon>ecological metagenomes</taxon>
    </lineage>
</organism>
<evidence type="ECO:0000313" key="4">
    <source>
        <dbReference type="EMBL" id="SVA63262.1"/>
    </source>
</evidence>
<accession>A0A381XFE8</accession>
<dbReference type="InterPro" id="IPR003798">
    <property type="entry name" value="DNA_recombination_RmuC"/>
</dbReference>
<dbReference type="AlphaFoldDB" id="A0A381XFE8"/>
<dbReference type="GO" id="GO:0006310">
    <property type="term" value="P:DNA recombination"/>
    <property type="evidence" value="ECO:0007669"/>
    <property type="project" value="UniProtKB-KW"/>
</dbReference>
<evidence type="ECO:0000256" key="3">
    <source>
        <dbReference type="SAM" id="Coils"/>
    </source>
</evidence>
<protein>
    <submittedName>
        <fullName evidence="4">Uncharacterized protein</fullName>
    </submittedName>
</protein>
<gene>
    <name evidence="4" type="ORF">METZ01_LOCUS116116</name>
</gene>
<keyword evidence="1 3" id="KW-0175">Coiled coil</keyword>
<feature type="coiled-coil region" evidence="3">
    <location>
        <begin position="86"/>
        <end position="113"/>
    </location>
</feature>
<name>A0A381XFE8_9ZZZZ</name>
<evidence type="ECO:0000256" key="2">
    <source>
        <dbReference type="ARBA" id="ARBA00023172"/>
    </source>
</evidence>
<proteinExistence type="predicted"/>
<reference evidence="4" key="1">
    <citation type="submission" date="2018-05" db="EMBL/GenBank/DDBJ databases">
        <authorList>
            <person name="Lanie J.A."/>
            <person name="Ng W.-L."/>
            <person name="Kazmierczak K.M."/>
            <person name="Andrzejewski T.M."/>
            <person name="Davidsen T.M."/>
            <person name="Wayne K.J."/>
            <person name="Tettelin H."/>
            <person name="Glass J.I."/>
            <person name="Rusch D."/>
            <person name="Podicherti R."/>
            <person name="Tsui H.-C.T."/>
            <person name="Winkler M.E."/>
        </authorList>
    </citation>
    <scope>NUCLEOTIDE SEQUENCE</scope>
</reference>
<dbReference type="Pfam" id="PF02646">
    <property type="entry name" value="RmuC"/>
    <property type="match status" value="1"/>
</dbReference>